<keyword evidence="3" id="KW-1185">Reference proteome</keyword>
<feature type="chain" id="PRO_5024327707" evidence="1">
    <location>
        <begin position="28"/>
        <end position="118"/>
    </location>
</feature>
<reference evidence="3" key="1">
    <citation type="journal article" date="2019" name="Gigascience">
        <title>De novo genome assembly of the endangered Acer yangbiense, a plant species with extremely small populations endemic to Yunnan Province, China.</title>
        <authorList>
            <person name="Yang J."/>
            <person name="Wariss H.M."/>
            <person name="Tao L."/>
            <person name="Zhang R."/>
            <person name="Yun Q."/>
            <person name="Hollingsworth P."/>
            <person name="Dao Z."/>
            <person name="Luo G."/>
            <person name="Guo H."/>
            <person name="Ma Y."/>
            <person name="Sun W."/>
        </authorList>
    </citation>
    <scope>NUCLEOTIDE SEQUENCE [LARGE SCALE GENOMIC DNA]</scope>
    <source>
        <strain evidence="3">cv. br00</strain>
    </source>
</reference>
<sequence length="118" mass="12838">MSKTLMVFGLTVMVVCACFANVPTVAGTNSPSPVIGYGAIGQGANFRCRPSHPIPCSLVPANPYHRVVKRRSTVAMEEVESYLEKAFKRTLPSILYKARRTFCCAKGLDPKSKSLSVE</sequence>
<dbReference type="Proteomes" id="UP000326939">
    <property type="component" value="Chromosome 19"/>
</dbReference>
<organism evidence="2 3">
    <name type="scientific">Salix brachista</name>
    <dbReference type="NCBI Taxonomy" id="2182728"/>
    <lineage>
        <taxon>Eukaryota</taxon>
        <taxon>Viridiplantae</taxon>
        <taxon>Streptophyta</taxon>
        <taxon>Embryophyta</taxon>
        <taxon>Tracheophyta</taxon>
        <taxon>Spermatophyta</taxon>
        <taxon>Magnoliopsida</taxon>
        <taxon>eudicotyledons</taxon>
        <taxon>Gunneridae</taxon>
        <taxon>Pentapetalae</taxon>
        <taxon>rosids</taxon>
        <taxon>fabids</taxon>
        <taxon>Malpighiales</taxon>
        <taxon>Salicaceae</taxon>
        <taxon>Saliceae</taxon>
        <taxon>Salix</taxon>
    </lineage>
</organism>
<dbReference type="AlphaFoldDB" id="A0A5N5J5A1"/>
<dbReference type="PROSITE" id="PS51257">
    <property type="entry name" value="PROKAR_LIPOPROTEIN"/>
    <property type="match status" value="1"/>
</dbReference>
<accession>A0A5N5J5A1</accession>
<evidence type="ECO:0000256" key="1">
    <source>
        <dbReference type="SAM" id="SignalP"/>
    </source>
</evidence>
<comment type="caution">
    <text evidence="2">The sequence shown here is derived from an EMBL/GenBank/DDBJ whole genome shotgun (WGS) entry which is preliminary data.</text>
</comment>
<gene>
    <name evidence="2" type="ORF">DKX38_029581</name>
</gene>
<proteinExistence type="predicted"/>
<protein>
    <submittedName>
        <fullName evidence="2">Uncharacterized protein</fullName>
    </submittedName>
</protein>
<dbReference type="EMBL" id="VDCV01000019">
    <property type="protein sequence ID" value="KAB5512553.1"/>
    <property type="molecule type" value="Genomic_DNA"/>
</dbReference>
<feature type="signal peptide" evidence="1">
    <location>
        <begin position="1"/>
        <end position="27"/>
    </location>
</feature>
<evidence type="ECO:0000313" key="3">
    <source>
        <dbReference type="Proteomes" id="UP000326939"/>
    </source>
</evidence>
<name>A0A5N5J5A1_9ROSI</name>
<keyword evidence="1" id="KW-0732">Signal</keyword>
<evidence type="ECO:0000313" key="2">
    <source>
        <dbReference type="EMBL" id="KAB5512553.1"/>
    </source>
</evidence>